<feature type="region of interest" description="Disordered" evidence="1">
    <location>
        <begin position="236"/>
        <end position="289"/>
    </location>
</feature>
<evidence type="ECO:0000256" key="2">
    <source>
        <dbReference type="SAM" id="Phobius"/>
    </source>
</evidence>
<evidence type="ECO:0000259" key="4">
    <source>
        <dbReference type="Pfam" id="PF13676"/>
    </source>
</evidence>
<dbReference type="GO" id="GO:0007165">
    <property type="term" value="P:signal transduction"/>
    <property type="evidence" value="ECO:0007669"/>
    <property type="project" value="InterPro"/>
</dbReference>
<reference evidence="5 6" key="1">
    <citation type="submission" date="2018-02" db="EMBL/GenBank/DDBJ databases">
        <title>Genomic Encyclopedia of Archaeal and Bacterial Type Strains, Phase II (KMG-II): from individual species to whole genera.</title>
        <authorList>
            <person name="Goeker M."/>
        </authorList>
    </citation>
    <scope>NUCLEOTIDE SEQUENCE [LARGE SCALE GENOMIC DNA]</scope>
    <source>
        <strain evidence="5 6">YU 961-1</strain>
    </source>
</reference>
<evidence type="ECO:0000313" key="5">
    <source>
        <dbReference type="EMBL" id="PPK66843.1"/>
    </source>
</evidence>
<dbReference type="OrthoDB" id="4737208at2"/>
<sequence>MQVFVSHAPSDRDAAAALRADLAQLGRQVALDRGEPNGARWWETVLQRVQRCDVFVLVASPAAMRSPGCVATAKYAASLDRPVLVISAADVALPAELASAPVFTPGGLSITERIPQLRGVLLKLPAAPPLPEPLPPQPVVPYIEQLRERLEEPELAPEESRELLRQLRLRLRDEGERAAAWSLLVRMRTRPDLPAPVATEIEKVLAPGWQPDPERRVEKRYWDGMAWTTLVRHEGREFSERRVPPPEATWSGESAPAKPGRSRAAQTATPRPAAAPKPQRDPGSAPDRGRMLLIGGVSVVVVGAAVAAFTLVGGKSTSDPTSAARAFVDAVNVSDVDALGDVTCERDRARASTLFLGVQLTLERVDDAADPPTFTVLASDPGGLGGDRRTYSLVKESGSWLVCRG</sequence>
<comment type="caution">
    <text evidence="5">The sequence shown here is derived from an EMBL/GenBank/DDBJ whole genome shotgun (WGS) entry which is preliminary data.</text>
</comment>
<keyword evidence="2" id="KW-0472">Membrane</keyword>
<dbReference type="InterPro" id="IPR035897">
    <property type="entry name" value="Toll_tir_struct_dom_sf"/>
</dbReference>
<dbReference type="InterPro" id="IPR000157">
    <property type="entry name" value="TIR_dom"/>
</dbReference>
<keyword evidence="2" id="KW-1133">Transmembrane helix</keyword>
<keyword evidence="2" id="KW-0812">Transmembrane</keyword>
<dbReference type="InterPro" id="IPR018929">
    <property type="entry name" value="DUF2510"/>
</dbReference>
<evidence type="ECO:0000256" key="1">
    <source>
        <dbReference type="SAM" id="MobiDB-lite"/>
    </source>
</evidence>
<evidence type="ECO:0000313" key="6">
    <source>
        <dbReference type="Proteomes" id="UP000239203"/>
    </source>
</evidence>
<protein>
    <submittedName>
        <fullName evidence="5">Uncharacterized protein DUF2510</fullName>
    </submittedName>
</protein>
<dbReference type="AlphaFoldDB" id="A0A2S6GNV1"/>
<dbReference type="Proteomes" id="UP000239203">
    <property type="component" value="Unassembled WGS sequence"/>
</dbReference>
<proteinExistence type="predicted"/>
<keyword evidence="6" id="KW-1185">Reference proteome</keyword>
<name>A0A2S6GNV1_9PSEU</name>
<gene>
    <name evidence="5" type="ORF">CLV40_109228</name>
</gene>
<dbReference type="Pfam" id="PF13676">
    <property type="entry name" value="TIR_2"/>
    <property type="match status" value="1"/>
</dbReference>
<feature type="domain" description="DUF2510" evidence="3">
    <location>
        <begin position="207"/>
        <end position="233"/>
    </location>
</feature>
<dbReference type="Gene3D" id="3.40.50.10140">
    <property type="entry name" value="Toll/interleukin-1 receptor homology (TIR) domain"/>
    <property type="match status" value="1"/>
</dbReference>
<feature type="domain" description="TIR" evidence="4">
    <location>
        <begin position="3"/>
        <end position="85"/>
    </location>
</feature>
<feature type="transmembrane region" description="Helical" evidence="2">
    <location>
        <begin position="291"/>
        <end position="312"/>
    </location>
</feature>
<dbReference type="EMBL" id="PTIX01000009">
    <property type="protein sequence ID" value="PPK66843.1"/>
    <property type="molecule type" value="Genomic_DNA"/>
</dbReference>
<feature type="compositionally biased region" description="Low complexity" evidence="1">
    <location>
        <begin position="262"/>
        <end position="277"/>
    </location>
</feature>
<accession>A0A2S6GNV1</accession>
<dbReference type="RefSeq" id="WP_104480206.1">
    <property type="nucleotide sequence ID" value="NZ_CP154825.1"/>
</dbReference>
<evidence type="ECO:0000259" key="3">
    <source>
        <dbReference type="Pfam" id="PF10708"/>
    </source>
</evidence>
<dbReference type="SUPFAM" id="SSF52200">
    <property type="entry name" value="Toll/Interleukin receptor TIR domain"/>
    <property type="match status" value="1"/>
</dbReference>
<dbReference type="Pfam" id="PF10708">
    <property type="entry name" value="DUF2510"/>
    <property type="match status" value="1"/>
</dbReference>
<organism evidence="5 6">
    <name type="scientific">Actinokineospora auranticolor</name>
    <dbReference type="NCBI Taxonomy" id="155976"/>
    <lineage>
        <taxon>Bacteria</taxon>
        <taxon>Bacillati</taxon>
        <taxon>Actinomycetota</taxon>
        <taxon>Actinomycetes</taxon>
        <taxon>Pseudonocardiales</taxon>
        <taxon>Pseudonocardiaceae</taxon>
        <taxon>Actinokineospora</taxon>
    </lineage>
</organism>